<feature type="compositionally biased region" description="Low complexity" evidence="1">
    <location>
        <begin position="48"/>
        <end position="59"/>
    </location>
</feature>
<evidence type="ECO:0000256" key="1">
    <source>
        <dbReference type="SAM" id="MobiDB-lite"/>
    </source>
</evidence>
<proteinExistence type="predicted"/>
<evidence type="ECO:0000313" key="3">
    <source>
        <dbReference type="WBParaSite" id="Gr19_v10_g7018.t1"/>
    </source>
</evidence>
<accession>A0A914I2Z6</accession>
<sequence length="138" mass="15115">MSTLIGPMFPYGIQSSLLSAQQVYVFSSVGDMPSGRSGDDGHQTADNGSTTAGGSSVTSRQMRKVVSDCPAMVPKCPPADGHCPHLAFLKFSEVIDRETMHTNEDRFVLNLHKMWRSITSKMTLLLIFSNCHIGQSFF</sequence>
<evidence type="ECO:0000313" key="2">
    <source>
        <dbReference type="Proteomes" id="UP000887572"/>
    </source>
</evidence>
<organism evidence="2 3">
    <name type="scientific">Globodera rostochiensis</name>
    <name type="common">Golden nematode worm</name>
    <name type="synonym">Heterodera rostochiensis</name>
    <dbReference type="NCBI Taxonomy" id="31243"/>
    <lineage>
        <taxon>Eukaryota</taxon>
        <taxon>Metazoa</taxon>
        <taxon>Ecdysozoa</taxon>
        <taxon>Nematoda</taxon>
        <taxon>Chromadorea</taxon>
        <taxon>Rhabditida</taxon>
        <taxon>Tylenchina</taxon>
        <taxon>Tylenchomorpha</taxon>
        <taxon>Tylenchoidea</taxon>
        <taxon>Heteroderidae</taxon>
        <taxon>Heteroderinae</taxon>
        <taxon>Globodera</taxon>
    </lineage>
</organism>
<dbReference type="WBParaSite" id="Gr19_v10_g7018.t1">
    <property type="protein sequence ID" value="Gr19_v10_g7018.t1"/>
    <property type="gene ID" value="Gr19_v10_g7018"/>
</dbReference>
<dbReference type="AlphaFoldDB" id="A0A914I2Z6"/>
<protein>
    <submittedName>
        <fullName evidence="3">Uncharacterized protein</fullName>
    </submittedName>
</protein>
<dbReference type="Proteomes" id="UP000887572">
    <property type="component" value="Unplaced"/>
</dbReference>
<keyword evidence="2" id="KW-1185">Reference proteome</keyword>
<feature type="region of interest" description="Disordered" evidence="1">
    <location>
        <begin position="34"/>
        <end position="59"/>
    </location>
</feature>
<name>A0A914I2Z6_GLORO</name>
<reference evidence="3" key="1">
    <citation type="submission" date="2022-11" db="UniProtKB">
        <authorList>
            <consortium name="WormBaseParasite"/>
        </authorList>
    </citation>
    <scope>IDENTIFICATION</scope>
</reference>